<protein>
    <submittedName>
        <fullName evidence="1">Uncharacterized protein</fullName>
    </submittedName>
</protein>
<gene>
    <name evidence="1" type="ORF">SEVIR_9G161900v2</name>
</gene>
<keyword evidence="2" id="KW-1185">Reference proteome</keyword>
<name>A0A4U6SVW2_SETVI</name>
<proteinExistence type="predicted"/>
<dbReference type="Proteomes" id="UP000298652">
    <property type="component" value="Chromosome 9"/>
</dbReference>
<dbReference type="AlphaFoldDB" id="A0A4U6SVW2"/>
<dbReference type="Gramene" id="TKV92424">
    <property type="protein sequence ID" value="TKV92424"/>
    <property type="gene ID" value="SEVIR_9G161900v2"/>
</dbReference>
<organism evidence="1 2">
    <name type="scientific">Setaria viridis</name>
    <name type="common">Green bristlegrass</name>
    <name type="synonym">Setaria italica subsp. viridis</name>
    <dbReference type="NCBI Taxonomy" id="4556"/>
    <lineage>
        <taxon>Eukaryota</taxon>
        <taxon>Viridiplantae</taxon>
        <taxon>Streptophyta</taxon>
        <taxon>Embryophyta</taxon>
        <taxon>Tracheophyta</taxon>
        <taxon>Spermatophyta</taxon>
        <taxon>Magnoliopsida</taxon>
        <taxon>Liliopsida</taxon>
        <taxon>Poales</taxon>
        <taxon>Poaceae</taxon>
        <taxon>PACMAD clade</taxon>
        <taxon>Panicoideae</taxon>
        <taxon>Panicodae</taxon>
        <taxon>Paniceae</taxon>
        <taxon>Cenchrinae</taxon>
        <taxon>Setaria</taxon>
    </lineage>
</organism>
<accession>A0A4U6SVW2</accession>
<evidence type="ECO:0000313" key="1">
    <source>
        <dbReference type="EMBL" id="TKV92424.1"/>
    </source>
</evidence>
<evidence type="ECO:0000313" key="2">
    <source>
        <dbReference type="Proteomes" id="UP000298652"/>
    </source>
</evidence>
<dbReference type="EMBL" id="CM016560">
    <property type="protein sequence ID" value="TKV92424.1"/>
    <property type="molecule type" value="Genomic_DNA"/>
</dbReference>
<reference evidence="1" key="1">
    <citation type="submission" date="2019-03" db="EMBL/GenBank/DDBJ databases">
        <title>WGS assembly of Setaria viridis.</title>
        <authorList>
            <person name="Huang P."/>
            <person name="Jenkins J."/>
            <person name="Grimwood J."/>
            <person name="Barry K."/>
            <person name="Healey A."/>
            <person name="Mamidi S."/>
            <person name="Sreedasyam A."/>
            <person name="Shu S."/>
            <person name="Feldman M."/>
            <person name="Wu J."/>
            <person name="Yu Y."/>
            <person name="Chen C."/>
            <person name="Johnson J."/>
            <person name="Rokhsar D."/>
            <person name="Baxter I."/>
            <person name="Schmutz J."/>
            <person name="Brutnell T."/>
            <person name="Kellogg E."/>
        </authorList>
    </citation>
    <scope>NUCLEOTIDE SEQUENCE [LARGE SCALE GENOMIC DNA]</scope>
</reference>
<sequence>MELNPEGSTMILRRTNPPAPPTCPLPCGLARLQTHPWLDSVPIRAAFFRPQESSHKSPLRTPPPIPCRALLLAVEMSQFPSPHRQFPGSFHHSCHRVAVVIPIQASGGRLPVHGHLSSCRVNRLILIRFPLH</sequence>